<dbReference type="RefSeq" id="WP_234880884.1">
    <property type="nucleotide sequence ID" value="NZ_PECL01000006.1"/>
</dbReference>
<organism evidence="2 3">
    <name type="scientific">Mycobacteroides salmoniphilum</name>
    <dbReference type="NCBI Taxonomy" id="404941"/>
    <lineage>
        <taxon>Bacteria</taxon>
        <taxon>Bacillati</taxon>
        <taxon>Actinomycetota</taxon>
        <taxon>Actinomycetes</taxon>
        <taxon>Mycobacteriales</taxon>
        <taxon>Mycobacteriaceae</taxon>
        <taxon>Mycobacteroides</taxon>
    </lineage>
</organism>
<dbReference type="EMBL" id="PECL01000006">
    <property type="protein sequence ID" value="TEA08429.1"/>
    <property type="molecule type" value="Genomic_DNA"/>
</dbReference>
<dbReference type="AlphaFoldDB" id="A0A4R8SYW7"/>
<comment type="caution">
    <text evidence="2">The sequence shown here is derived from an EMBL/GenBank/DDBJ whole genome shotgun (WGS) entry which is preliminary data.</text>
</comment>
<gene>
    <name evidence="2" type="ORF">CCUG60884_00913</name>
</gene>
<proteinExistence type="predicted"/>
<name>A0A4R8SYW7_9MYCO</name>
<evidence type="ECO:0000313" key="2">
    <source>
        <dbReference type="EMBL" id="TEA08429.1"/>
    </source>
</evidence>
<reference evidence="2 3" key="1">
    <citation type="journal article" date="2019" name="Sci. Rep.">
        <title>Extended insight into the Mycobacterium chelonae-abscessus complex through whole genome sequencing of Mycobacterium salmoniphilum outbreak and Mycobacterium salmoniphilum-like strains.</title>
        <authorList>
            <person name="Behra P.R.K."/>
            <person name="Das S."/>
            <person name="Pettersson B.M.F."/>
            <person name="Shirreff L."/>
            <person name="DuCote T."/>
            <person name="Jacobsson K.G."/>
            <person name="Ennis D.G."/>
            <person name="Kirsebom L.A."/>
        </authorList>
    </citation>
    <scope>NUCLEOTIDE SEQUENCE [LARGE SCALE GENOMIC DNA]</scope>
    <source>
        <strain evidence="2 3">CCUG 60884</strain>
    </source>
</reference>
<keyword evidence="1" id="KW-1133">Transmembrane helix</keyword>
<keyword evidence="1" id="KW-0472">Membrane</keyword>
<dbReference type="Proteomes" id="UP000294604">
    <property type="component" value="Unassembled WGS sequence"/>
</dbReference>
<sequence length="208" mass="22846">MHGGAALRSCHDFDLCGGRRGIGNATPVTAWVAFGISVATFVWKFVETYIRWPRLGVTLRQKVTLSPAPASLVLAAGPSIGGRPPSALAAPPEPKPSQDRFDIIVVNSGAEATTVSNVGIRSVDRSRVIDVEQERRDAGAIIAGPELPARVEAHGSLTWIIDEALTSRFPRGTKLIGYAHRYRKYHKYPKWRQNTIKVYETPLEYTKN</sequence>
<protein>
    <submittedName>
        <fullName evidence="2">Uncharacterized protein</fullName>
    </submittedName>
</protein>
<keyword evidence="1" id="KW-0812">Transmembrane</keyword>
<evidence type="ECO:0000313" key="3">
    <source>
        <dbReference type="Proteomes" id="UP000294604"/>
    </source>
</evidence>
<feature type="transmembrane region" description="Helical" evidence="1">
    <location>
        <begin position="28"/>
        <end position="46"/>
    </location>
</feature>
<accession>A0A4R8SYW7</accession>
<evidence type="ECO:0000256" key="1">
    <source>
        <dbReference type="SAM" id="Phobius"/>
    </source>
</evidence>